<feature type="transmembrane region" description="Helical" evidence="6">
    <location>
        <begin position="537"/>
        <end position="558"/>
    </location>
</feature>
<feature type="transmembrane region" description="Helical" evidence="6">
    <location>
        <begin position="468"/>
        <end position="494"/>
    </location>
</feature>
<protein>
    <recommendedName>
        <fullName evidence="9">Glycerol uptake protein 1</fullName>
    </recommendedName>
</protein>
<organism evidence="7 8">
    <name type="scientific">Rhizoctonia solani</name>
    <dbReference type="NCBI Taxonomy" id="456999"/>
    <lineage>
        <taxon>Eukaryota</taxon>
        <taxon>Fungi</taxon>
        <taxon>Dikarya</taxon>
        <taxon>Basidiomycota</taxon>
        <taxon>Agaricomycotina</taxon>
        <taxon>Agaricomycetes</taxon>
        <taxon>Cantharellales</taxon>
        <taxon>Ceratobasidiaceae</taxon>
        <taxon>Rhizoctonia</taxon>
    </lineage>
</organism>
<evidence type="ECO:0008006" key="9">
    <source>
        <dbReference type="Google" id="ProtNLM"/>
    </source>
</evidence>
<sequence length="605" mass="68670">MPVLSAELGQLLTTTALGNIPFTGGRMPSDMQSVRPLSPLMVYEPPQNKWKSLGVVSLTVQTPTSSNFTPPETQPPPPSSRWRTPEFLFYGLAFLVVVPYMVKVPYDISNESNPNFYKILPRLKEGWLFGRHTDNSDAQYRSFRSNIPSLLALSTVHLVLGRLYTRINRLVASSPGKSTPGDSSGPSRTPFLLVFSLVMLAGLHGTSALKIIAILAANYWIAMFKIPALTWVFNGAVLFTSNWYEGFRFGSVHGALASLDSIPGFYPRWHISFNITMLRLLSFNMDYYWAAGEVSPTEPSGTLTHKQRIAVSHPLESYSFVNFLVYALYPALYIAGPIIGFNDFMWQLRRPQWANGSDRVPFPTAYAIRFLGCLLTLEIILHMMYVVAIKDARAWHGLSPLELSMVGFWNLIVVWMKLLIPWRFFRLWALADGIDPPENMVRCMANNYSAFGFWRSWHRSYNLWVIRYIYIPLGGSTHVLRNTLVVFSFVALWHDLSFKLLAWGWLISLFVIPEALSKSIVSRSKFGDRSWYRHACALGGVGNILLMMGANLVGFVIGLDGMRYFISELIGIRFLFAACVCLFIAIQVMFEYREEEARRGIYRRC</sequence>
<feature type="transmembrane region" description="Helical" evidence="6">
    <location>
        <begin position="323"/>
        <end position="345"/>
    </location>
</feature>
<dbReference type="InterPro" id="IPR051085">
    <property type="entry name" value="MB_O-acyltransferase"/>
</dbReference>
<dbReference type="Proteomes" id="UP000663840">
    <property type="component" value="Unassembled WGS sequence"/>
</dbReference>
<dbReference type="GO" id="GO:0006506">
    <property type="term" value="P:GPI anchor biosynthetic process"/>
    <property type="evidence" value="ECO:0007669"/>
    <property type="project" value="TreeGrafter"/>
</dbReference>
<evidence type="ECO:0000256" key="5">
    <source>
        <dbReference type="ARBA" id="ARBA00023136"/>
    </source>
</evidence>
<dbReference type="PANTHER" id="PTHR13285:SF18">
    <property type="entry name" value="PROTEIN-CYSTEINE N-PALMITOYLTRANSFERASE RASP"/>
    <property type="match status" value="1"/>
</dbReference>
<evidence type="ECO:0000256" key="2">
    <source>
        <dbReference type="ARBA" id="ARBA00010323"/>
    </source>
</evidence>
<dbReference type="InterPro" id="IPR004299">
    <property type="entry name" value="MBOAT_fam"/>
</dbReference>
<evidence type="ECO:0000256" key="6">
    <source>
        <dbReference type="SAM" id="Phobius"/>
    </source>
</evidence>
<comment type="subcellular location">
    <subcellularLocation>
        <location evidence="1">Membrane</location>
        <topology evidence="1">Multi-pass membrane protein</topology>
    </subcellularLocation>
</comment>
<reference evidence="7" key="1">
    <citation type="submission" date="2021-01" db="EMBL/GenBank/DDBJ databases">
        <authorList>
            <person name="Kaushik A."/>
        </authorList>
    </citation>
    <scope>NUCLEOTIDE SEQUENCE</scope>
    <source>
        <strain evidence="7">AG1-1A</strain>
    </source>
</reference>
<dbReference type="GO" id="GO:0016020">
    <property type="term" value="C:membrane"/>
    <property type="evidence" value="ECO:0007669"/>
    <property type="project" value="UniProtKB-SubCell"/>
</dbReference>
<dbReference type="GO" id="GO:0008374">
    <property type="term" value="F:O-acyltransferase activity"/>
    <property type="evidence" value="ECO:0007669"/>
    <property type="project" value="TreeGrafter"/>
</dbReference>
<dbReference type="EMBL" id="CAJMWR010000712">
    <property type="protein sequence ID" value="CAE6396908.1"/>
    <property type="molecule type" value="Genomic_DNA"/>
</dbReference>
<keyword evidence="5 6" id="KW-0472">Membrane</keyword>
<evidence type="ECO:0000256" key="1">
    <source>
        <dbReference type="ARBA" id="ARBA00004141"/>
    </source>
</evidence>
<gene>
    <name evidence="7" type="ORF">RDB_LOCUS33695</name>
</gene>
<evidence type="ECO:0000313" key="7">
    <source>
        <dbReference type="EMBL" id="CAE6396908.1"/>
    </source>
</evidence>
<feature type="transmembrane region" description="Helical" evidence="6">
    <location>
        <begin position="228"/>
        <end position="244"/>
    </location>
</feature>
<feature type="transmembrane region" description="Helical" evidence="6">
    <location>
        <begin position="500"/>
        <end position="516"/>
    </location>
</feature>
<feature type="transmembrane region" description="Helical" evidence="6">
    <location>
        <begin position="401"/>
        <end position="420"/>
    </location>
</feature>
<comment type="caution">
    <text evidence="7">The sequence shown here is derived from an EMBL/GenBank/DDBJ whole genome shotgun (WGS) entry which is preliminary data.</text>
</comment>
<keyword evidence="4 6" id="KW-1133">Transmembrane helix</keyword>
<keyword evidence="3 6" id="KW-0812">Transmembrane</keyword>
<evidence type="ECO:0000256" key="4">
    <source>
        <dbReference type="ARBA" id="ARBA00022989"/>
    </source>
</evidence>
<dbReference type="PANTHER" id="PTHR13285">
    <property type="entry name" value="ACYLTRANSFERASE"/>
    <property type="match status" value="1"/>
</dbReference>
<dbReference type="GO" id="GO:0005783">
    <property type="term" value="C:endoplasmic reticulum"/>
    <property type="evidence" value="ECO:0007669"/>
    <property type="project" value="TreeGrafter"/>
</dbReference>
<dbReference type="Pfam" id="PF03062">
    <property type="entry name" value="MBOAT"/>
    <property type="match status" value="1"/>
</dbReference>
<feature type="transmembrane region" description="Helical" evidence="6">
    <location>
        <begin position="366"/>
        <end position="389"/>
    </location>
</feature>
<accession>A0A8H2WRX2</accession>
<feature type="transmembrane region" description="Helical" evidence="6">
    <location>
        <begin position="570"/>
        <end position="590"/>
    </location>
</feature>
<dbReference type="AlphaFoldDB" id="A0A8H2WRX2"/>
<evidence type="ECO:0000313" key="8">
    <source>
        <dbReference type="Proteomes" id="UP000663840"/>
    </source>
</evidence>
<evidence type="ECO:0000256" key="3">
    <source>
        <dbReference type="ARBA" id="ARBA00022692"/>
    </source>
</evidence>
<name>A0A8H2WRX2_9AGAM</name>
<feature type="transmembrane region" description="Helical" evidence="6">
    <location>
        <begin position="191"/>
        <end position="216"/>
    </location>
</feature>
<comment type="similarity">
    <text evidence="2">Belongs to the membrane-bound acyltransferase family.</text>
</comment>
<proteinExistence type="inferred from homology"/>